<evidence type="ECO:0000313" key="2">
    <source>
        <dbReference type="Proteomes" id="UP001487740"/>
    </source>
</evidence>
<reference evidence="1 2" key="1">
    <citation type="submission" date="2023-03" db="EMBL/GenBank/DDBJ databases">
        <title>High-quality genome of Scylla paramamosain provides insights in environmental adaptation.</title>
        <authorList>
            <person name="Zhang L."/>
        </authorList>
    </citation>
    <scope>NUCLEOTIDE SEQUENCE [LARGE SCALE GENOMIC DNA]</scope>
    <source>
        <strain evidence="1">LZ_2023a</strain>
        <tissue evidence="1">Muscle</tissue>
    </source>
</reference>
<organism evidence="1 2">
    <name type="scientific">Scylla paramamosain</name>
    <name type="common">Mud crab</name>
    <dbReference type="NCBI Taxonomy" id="85552"/>
    <lineage>
        <taxon>Eukaryota</taxon>
        <taxon>Metazoa</taxon>
        <taxon>Ecdysozoa</taxon>
        <taxon>Arthropoda</taxon>
        <taxon>Crustacea</taxon>
        <taxon>Multicrustacea</taxon>
        <taxon>Malacostraca</taxon>
        <taxon>Eumalacostraca</taxon>
        <taxon>Eucarida</taxon>
        <taxon>Decapoda</taxon>
        <taxon>Pleocyemata</taxon>
        <taxon>Brachyura</taxon>
        <taxon>Eubrachyura</taxon>
        <taxon>Portunoidea</taxon>
        <taxon>Portunidae</taxon>
        <taxon>Portuninae</taxon>
        <taxon>Scylla</taxon>
    </lineage>
</organism>
<accession>A0AAW0TRM4</accession>
<protein>
    <submittedName>
        <fullName evidence="1">Uncharacterized protein</fullName>
    </submittedName>
</protein>
<gene>
    <name evidence="1" type="ORF">O3P69_008796</name>
</gene>
<dbReference type="EMBL" id="JARAKH010000027">
    <property type="protein sequence ID" value="KAK8389310.1"/>
    <property type="molecule type" value="Genomic_DNA"/>
</dbReference>
<name>A0AAW0TRM4_SCYPA</name>
<evidence type="ECO:0000313" key="1">
    <source>
        <dbReference type="EMBL" id="KAK8389310.1"/>
    </source>
</evidence>
<dbReference type="AlphaFoldDB" id="A0AAW0TRM4"/>
<dbReference type="Proteomes" id="UP001487740">
    <property type="component" value="Unassembled WGS sequence"/>
</dbReference>
<comment type="caution">
    <text evidence="1">The sequence shown here is derived from an EMBL/GenBank/DDBJ whole genome shotgun (WGS) entry which is preliminary data.</text>
</comment>
<sequence length="83" mass="8786">MCLRPVSFKRLSHGEAHISIPPPLTRASGLTILVSFPVLEVPAHSKRVTCPSPHTSCLLTPAAPTVPTSSRSSLGYVWTPGGQ</sequence>
<keyword evidence="2" id="KW-1185">Reference proteome</keyword>
<proteinExistence type="predicted"/>